<proteinExistence type="inferred from homology"/>
<evidence type="ECO:0000259" key="6">
    <source>
        <dbReference type="Pfam" id="PF05179"/>
    </source>
</evidence>
<dbReference type="FunCoup" id="A0A316V8X1">
    <property type="interactions" value="74"/>
</dbReference>
<evidence type="ECO:0000256" key="3">
    <source>
        <dbReference type="ARBA" id="ARBA00023163"/>
    </source>
</evidence>
<keyword evidence="8" id="KW-1185">Reference proteome</keyword>
<evidence type="ECO:0000256" key="1">
    <source>
        <dbReference type="ARBA" id="ARBA00004123"/>
    </source>
</evidence>
<dbReference type="InterPro" id="IPR038103">
    <property type="entry name" value="CDC73_C_sf"/>
</dbReference>
<dbReference type="GO" id="GO:0016593">
    <property type="term" value="C:Cdc73/Paf1 complex"/>
    <property type="evidence" value="ECO:0007669"/>
    <property type="project" value="InterPro"/>
</dbReference>
<evidence type="ECO:0000313" key="7">
    <source>
        <dbReference type="EMBL" id="PWN31915.1"/>
    </source>
</evidence>
<dbReference type="FunFam" id="3.40.50.11990:FF:000004">
    <property type="entry name" value="Potential RNA Pol II elongation accessory factor"/>
    <property type="match status" value="1"/>
</dbReference>
<dbReference type="Proteomes" id="UP000245771">
    <property type="component" value="Unassembled WGS sequence"/>
</dbReference>
<dbReference type="PANTHER" id="PTHR12466:SF8">
    <property type="entry name" value="PARAFIBROMIN"/>
    <property type="match status" value="1"/>
</dbReference>
<dbReference type="GeneID" id="37021956"/>
<evidence type="ECO:0000313" key="8">
    <source>
        <dbReference type="Proteomes" id="UP000245771"/>
    </source>
</evidence>
<dbReference type="GO" id="GO:0006368">
    <property type="term" value="P:transcription elongation by RNA polymerase II"/>
    <property type="evidence" value="ECO:0007669"/>
    <property type="project" value="InterPro"/>
</dbReference>
<feature type="domain" description="Cell division control protein 73 C-terminal" evidence="6">
    <location>
        <begin position="260"/>
        <end position="430"/>
    </location>
</feature>
<protein>
    <submittedName>
        <fullName evidence="7">CDC73-domain-containing protein</fullName>
    </submittedName>
</protein>
<reference evidence="7 8" key="1">
    <citation type="journal article" date="2018" name="Mol. Biol. Evol.">
        <title>Broad Genomic Sampling Reveals a Smut Pathogenic Ancestry of the Fungal Clade Ustilaginomycotina.</title>
        <authorList>
            <person name="Kijpornyongpan T."/>
            <person name="Mondo S.J."/>
            <person name="Barry K."/>
            <person name="Sandor L."/>
            <person name="Lee J."/>
            <person name="Lipzen A."/>
            <person name="Pangilinan J."/>
            <person name="LaButti K."/>
            <person name="Hainaut M."/>
            <person name="Henrissat B."/>
            <person name="Grigoriev I.V."/>
            <person name="Spatafora J.W."/>
            <person name="Aime M.C."/>
        </authorList>
    </citation>
    <scope>NUCLEOTIDE SEQUENCE [LARGE SCALE GENOMIC DNA]</scope>
    <source>
        <strain evidence="7 8">MCA 3882</strain>
    </source>
</reference>
<dbReference type="PANTHER" id="PTHR12466">
    <property type="entry name" value="CDC73 DOMAIN PROTEIN"/>
    <property type="match status" value="1"/>
</dbReference>
<comment type="subcellular location">
    <subcellularLocation>
        <location evidence="1">Nucleus</location>
    </subcellularLocation>
</comment>
<dbReference type="EMBL" id="KZ819606">
    <property type="protein sequence ID" value="PWN31915.1"/>
    <property type="molecule type" value="Genomic_DNA"/>
</dbReference>
<dbReference type="RefSeq" id="XP_025352217.1">
    <property type="nucleotide sequence ID" value="XM_025500175.1"/>
</dbReference>
<name>A0A316V8X1_9BASI</name>
<dbReference type="OrthoDB" id="2186602at2759"/>
<dbReference type="Gene3D" id="3.40.50.11990">
    <property type="entry name" value="RNA polymerase II accessory factor, Cdc73 C-terminal domain"/>
    <property type="match status" value="1"/>
</dbReference>
<dbReference type="STRING" id="1280837.A0A316V8X1"/>
<accession>A0A316V8X1</accession>
<gene>
    <name evidence="7" type="ORF">FA14DRAFT_168934</name>
</gene>
<evidence type="ECO:0000256" key="4">
    <source>
        <dbReference type="ARBA" id="ARBA00023242"/>
    </source>
</evidence>
<comment type="similarity">
    <text evidence="2">Belongs to the CDC73 family.</text>
</comment>
<dbReference type="InParanoid" id="A0A316V8X1"/>
<evidence type="ECO:0000256" key="2">
    <source>
        <dbReference type="ARBA" id="ARBA00010427"/>
    </source>
</evidence>
<evidence type="ECO:0000256" key="5">
    <source>
        <dbReference type="SAM" id="MobiDB-lite"/>
    </source>
</evidence>
<organism evidence="7 8">
    <name type="scientific">Meira miltonrushii</name>
    <dbReference type="NCBI Taxonomy" id="1280837"/>
    <lineage>
        <taxon>Eukaryota</taxon>
        <taxon>Fungi</taxon>
        <taxon>Dikarya</taxon>
        <taxon>Basidiomycota</taxon>
        <taxon>Ustilaginomycotina</taxon>
        <taxon>Exobasidiomycetes</taxon>
        <taxon>Exobasidiales</taxon>
        <taxon>Brachybasidiaceae</taxon>
        <taxon>Meira</taxon>
    </lineage>
</organism>
<dbReference type="InterPro" id="IPR007852">
    <property type="entry name" value="Cdc73/Parafibromin"/>
</dbReference>
<dbReference type="Pfam" id="PF05179">
    <property type="entry name" value="CDC73_C"/>
    <property type="match status" value="1"/>
</dbReference>
<keyword evidence="3" id="KW-0804">Transcription</keyword>
<dbReference type="InterPro" id="IPR031336">
    <property type="entry name" value="CDC73_C"/>
</dbReference>
<dbReference type="AlphaFoldDB" id="A0A316V8X1"/>
<feature type="region of interest" description="Disordered" evidence="5">
    <location>
        <begin position="234"/>
        <end position="259"/>
    </location>
</feature>
<keyword evidence="4" id="KW-0539">Nucleus</keyword>
<dbReference type="GO" id="GO:0000993">
    <property type="term" value="F:RNA polymerase II complex binding"/>
    <property type="evidence" value="ECO:0007669"/>
    <property type="project" value="TreeGrafter"/>
</dbReference>
<dbReference type="GO" id="GO:0032968">
    <property type="term" value="P:positive regulation of transcription elongation by RNA polymerase II"/>
    <property type="evidence" value="ECO:0007669"/>
    <property type="project" value="TreeGrafter"/>
</dbReference>
<sequence length="440" mass="48464">MDTSPDLLDVLREALIKPSAASEDQSGTLAGGRIRLLDVGGQSTVDDISQAATIEIDQRPWPKSQITRLARSRNALALQSGSTATPESDPESFFPLDAIIFALLMANAQGGLYVVQATNRGIPRFEALERNDILAYLTGKRAEWDGVLSVVEIKSRKGAAENDQAVKLPTKRAYVPSKADAAFVKRLRTSGVEIVLQNRNDAMHGAHPWTKTADFSSFRMALAPTIEAARKAAARKQSGAPVRGTTQTSSANAPARKQRAQDPIIMLSNSPTALINMFNVKKLLEEGIFVDPVAARTAANGVTEPIVAISHRNPATSNQASQNPSASARGGRFLVVDNVDSLQKLAGGQDVWQRVVVVFTTGQTWQFKNYYWSEPRELFRHVMGVYARWNNEPKNANVQDWPITELVIDRSKRHTDRQVISHFWRSVDSFVSRRKSHLVM</sequence>